<protein>
    <submittedName>
        <fullName evidence="2">Uncharacterized protein</fullName>
    </submittedName>
</protein>
<dbReference type="Proteomes" id="UP000612282">
    <property type="component" value="Unassembled WGS sequence"/>
</dbReference>
<keyword evidence="3" id="KW-1185">Reference proteome</keyword>
<keyword evidence="1" id="KW-1133">Transmembrane helix</keyword>
<keyword evidence="1" id="KW-0812">Transmembrane</keyword>
<reference evidence="2 3" key="1">
    <citation type="submission" date="2021-01" db="EMBL/GenBank/DDBJ databases">
        <title>Whole genome shotgun sequence of Actinoplanes couchii NBRC 106145.</title>
        <authorList>
            <person name="Komaki H."/>
            <person name="Tamura T."/>
        </authorList>
    </citation>
    <scope>NUCLEOTIDE SEQUENCE [LARGE SCALE GENOMIC DNA]</scope>
    <source>
        <strain evidence="2 3">NBRC 106145</strain>
    </source>
</reference>
<feature type="transmembrane region" description="Helical" evidence="1">
    <location>
        <begin position="50"/>
        <end position="72"/>
    </location>
</feature>
<evidence type="ECO:0000256" key="1">
    <source>
        <dbReference type="SAM" id="Phobius"/>
    </source>
</evidence>
<name>A0ABQ3XQV8_9ACTN</name>
<organism evidence="2 3">
    <name type="scientific">Actinoplanes couchii</name>
    <dbReference type="NCBI Taxonomy" id="403638"/>
    <lineage>
        <taxon>Bacteria</taxon>
        <taxon>Bacillati</taxon>
        <taxon>Actinomycetota</taxon>
        <taxon>Actinomycetes</taxon>
        <taxon>Micromonosporales</taxon>
        <taxon>Micromonosporaceae</taxon>
        <taxon>Actinoplanes</taxon>
    </lineage>
</organism>
<keyword evidence="1" id="KW-0472">Membrane</keyword>
<accession>A0ABQ3XQV8</accession>
<gene>
    <name evidence="2" type="ORF">Aco03nite_092820</name>
</gene>
<evidence type="ECO:0000313" key="3">
    <source>
        <dbReference type="Proteomes" id="UP000612282"/>
    </source>
</evidence>
<sequence length="176" mass="19055">MVFASVVLLYGVVLPGGYLTWLWIAMVLWTVAVVGWVLSLRGRSWVVRSVLPVVSVLTMVVACSGVSGRALFRFHRSGLEQLAMSPYGASHGLYRFSAVWSHDGCTAYVTKDSGLSYFAGLTRCDAGVQPSPRMGDTAGDAVFEPLGDGWFAFAVPRSVSRPWGFNPFDVRANTAV</sequence>
<evidence type="ECO:0000313" key="2">
    <source>
        <dbReference type="EMBL" id="GID60878.1"/>
    </source>
</evidence>
<proteinExistence type="predicted"/>
<comment type="caution">
    <text evidence="2">The sequence shown here is derived from an EMBL/GenBank/DDBJ whole genome shotgun (WGS) entry which is preliminary data.</text>
</comment>
<dbReference type="EMBL" id="BOMG01000115">
    <property type="protein sequence ID" value="GID60878.1"/>
    <property type="molecule type" value="Genomic_DNA"/>
</dbReference>